<comment type="similarity">
    <text evidence="2">Belongs to the serpin family. Ov-serpin subfamily.</text>
</comment>
<dbReference type="FunFam" id="2.10.310.10:FF:000001">
    <property type="entry name" value="Serpin family A member 1"/>
    <property type="match status" value="1"/>
</dbReference>
<dbReference type="FunFam" id="2.30.39.10:FF:000014">
    <property type="entry name" value="Serpin family B member 9"/>
    <property type="match status" value="1"/>
</dbReference>
<dbReference type="InterPro" id="IPR023796">
    <property type="entry name" value="Serpin_dom"/>
</dbReference>
<evidence type="ECO:0000256" key="7">
    <source>
        <dbReference type="ARBA" id="ARBA00038828"/>
    </source>
</evidence>
<dbReference type="Pfam" id="PF00079">
    <property type="entry name" value="Serpin"/>
    <property type="match status" value="1"/>
</dbReference>
<evidence type="ECO:0000256" key="10">
    <source>
        <dbReference type="ARBA" id="ARBA00073281"/>
    </source>
</evidence>
<dbReference type="AlphaFoldDB" id="A0A093GHZ3"/>
<dbReference type="FunFam" id="3.30.497.10:FF:000001">
    <property type="entry name" value="Serine protease inhibitor"/>
    <property type="match status" value="1"/>
</dbReference>
<dbReference type="STRING" id="118200.A0A093GHZ3"/>
<evidence type="ECO:0000256" key="2">
    <source>
        <dbReference type="ARBA" id="ARBA00006426"/>
    </source>
</evidence>
<evidence type="ECO:0000256" key="3">
    <source>
        <dbReference type="ARBA" id="ARBA00022490"/>
    </source>
</evidence>
<dbReference type="KEGG" id="dpub:104303207"/>
<dbReference type="OrthoDB" id="671595at2759"/>
<evidence type="ECO:0000259" key="12">
    <source>
        <dbReference type="SMART" id="SM00093"/>
    </source>
</evidence>
<feature type="domain" description="Serpin" evidence="12">
    <location>
        <begin position="13"/>
        <end position="379"/>
    </location>
</feature>
<evidence type="ECO:0000256" key="9">
    <source>
        <dbReference type="ARBA" id="ARBA00059846"/>
    </source>
</evidence>
<dbReference type="PRINTS" id="PR00676">
    <property type="entry name" value="MASPIN"/>
</dbReference>
<dbReference type="EMBL" id="KL216485">
    <property type="protein sequence ID" value="KFV69860.1"/>
    <property type="molecule type" value="Genomic_DNA"/>
</dbReference>
<evidence type="ECO:0000256" key="5">
    <source>
        <dbReference type="ARBA" id="ARBA00022900"/>
    </source>
</evidence>
<evidence type="ECO:0000256" key="4">
    <source>
        <dbReference type="ARBA" id="ARBA00022690"/>
    </source>
</evidence>
<gene>
    <name evidence="13" type="ORF">N307_04825</name>
</gene>
<proteinExistence type="inferred from homology"/>
<comment type="subcellular location">
    <subcellularLocation>
        <location evidence="1">Cytoplasm</location>
    </subcellularLocation>
</comment>
<dbReference type="CDD" id="cd19956">
    <property type="entry name" value="serpinB"/>
    <property type="match status" value="1"/>
</dbReference>
<keyword evidence="3" id="KW-0963">Cytoplasm</keyword>
<dbReference type="PANTHER" id="PTHR11461">
    <property type="entry name" value="SERINE PROTEASE INHIBITOR, SERPIN"/>
    <property type="match status" value="1"/>
</dbReference>
<dbReference type="GO" id="GO:0005615">
    <property type="term" value="C:extracellular space"/>
    <property type="evidence" value="ECO:0007669"/>
    <property type="project" value="InterPro"/>
</dbReference>
<dbReference type="Gene3D" id="2.30.39.10">
    <property type="entry name" value="Alpha-1-antitrypsin, domain 1"/>
    <property type="match status" value="1"/>
</dbReference>
<evidence type="ECO:0000256" key="1">
    <source>
        <dbReference type="ARBA" id="ARBA00004496"/>
    </source>
</evidence>
<keyword evidence="4" id="KW-0646">Protease inhibitor</keyword>
<accession>A0A093GHZ3</accession>
<keyword evidence="14" id="KW-1185">Reference proteome</keyword>
<name>A0A093GHZ3_DRYPU</name>
<dbReference type="Gene3D" id="3.30.497.10">
    <property type="entry name" value="Antithrombin, subunit I, domain 2"/>
    <property type="match status" value="1"/>
</dbReference>
<dbReference type="PANTHER" id="PTHR11461:SF204">
    <property type="entry name" value="SERPIN B6"/>
    <property type="match status" value="1"/>
</dbReference>
<evidence type="ECO:0000256" key="6">
    <source>
        <dbReference type="ARBA" id="ARBA00022990"/>
    </source>
</evidence>
<evidence type="ECO:0000313" key="14">
    <source>
        <dbReference type="Proteomes" id="UP000053875"/>
    </source>
</evidence>
<dbReference type="InterPro" id="IPR042178">
    <property type="entry name" value="Serpin_sf_1"/>
</dbReference>
<dbReference type="PROSITE" id="PS00284">
    <property type="entry name" value="SERPIN"/>
    <property type="match status" value="1"/>
</dbReference>
<keyword evidence="5" id="KW-0722">Serine protease inhibitor</keyword>
<dbReference type="SMART" id="SM00093">
    <property type="entry name" value="SERPIN"/>
    <property type="match status" value="1"/>
</dbReference>
<dbReference type="SUPFAM" id="SSF56574">
    <property type="entry name" value="Serpins"/>
    <property type="match status" value="1"/>
</dbReference>
<dbReference type="Proteomes" id="UP000053875">
    <property type="component" value="Unassembled WGS sequence"/>
</dbReference>
<dbReference type="InterPro" id="IPR023795">
    <property type="entry name" value="Serpin_CS"/>
</dbReference>
<dbReference type="InterPro" id="IPR036186">
    <property type="entry name" value="Serpin_sf"/>
</dbReference>
<evidence type="ECO:0000256" key="8">
    <source>
        <dbReference type="ARBA" id="ARBA00039202"/>
    </source>
</evidence>
<dbReference type="Gene3D" id="2.10.310.10">
    <property type="entry name" value="Serpins superfamily"/>
    <property type="match status" value="1"/>
</dbReference>
<protein>
    <recommendedName>
        <fullName evidence="10">Leukocyte elastase inhibitor</fullName>
    </recommendedName>
    <alternativeName>
        <fullName evidence="11">Serpin B1</fullName>
    </alternativeName>
    <alternativeName>
        <fullName evidence="8">Serpin B6</fullName>
    </alternativeName>
</protein>
<dbReference type="GO" id="GO:0005737">
    <property type="term" value="C:cytoplasm"/>
    <property type="evidence" value="ECO:0007669"/>
    <property type="project" value="UniProtKB-SubCell"/>
</dbReference>
<dbReference type="InterPro" id="IPR042185">
    <property type="entry name" value="Serpin_sf_2"/>
</dbReference>
<evidence type="ECO:0000256" key="11">
    <source>
        <dbReference type="ARBA" id="ARBA00079383"/>
    </source>
</evidence>
<organism evidence="13 14">
    <name type="scientific">Dryobates pubescens</name>
    <name type="common">Downy woodpecker</name>
    <name type="synonym">Picoides pubescens</name>
    <dbReference type="NCBI Taxonomy" id="118200"/>
    <lineage>
        <taxon>Eukaryota</taxon>
        <taxon>Metazoa</taxon>
        <taxon>Chordata</taxon>
        <taxon>Craniata</taxon>
        <taxon>Vertebrata</taxon>
        <taxon>Euteleostomi</taxon>
        <taxon>Archelosauria</taxon>
        <taxon>Archosauria</taxon>
        <taxon>Dinosauria</taxon>
        <taxon>Saurischia</taxon>
        <taxon>Theropoda</taxon>
        <taxon>Coelurosauria</taxon>
        <taxon>Aves</taxon>
        <taxon>Neognathae</taxon>
        <taxon>Neoaves</taxon>
        <taxon>Telluraves</taxon>
        <taxon>Coraciimorphae</taxon>
        <taxon>Piciformes</taxon>
        <taxon>Picidae</taxon>
        <taxon>Dryobates</taxon>
    </lineage>
</organism>
<dbReference type="GO" id="GO:0004867">
    <property type="term" value="F:serine-type endopeptidase inhibitor activity"/>
    <property type="evidence" value="ECO:0007669"/>
    <property type="project" value="UniProtKB-KW"/>
</dbReference>
<keyword evidence="6" id="KW-0007">Acetylation</keyword>
<dbReference type="InterPro" id="IPR000240">
    <property type="entry name" value="Serpin_B9/Maspin"/>
</dbReference>
<evidence type="ECO:0000313" key="13">
    <source>
        <dbReference type="EMBL" id="KFV69860.1"/>
    </source>
</evidence>
<sequence length="379" mass="42664">MDSLCKANTTFALDLLRKLCENNSKQNLFFSPFSISSALSMVLLGAKGNTEAQIAKVLSLDKAEDAHNNYQSLLPVINNPSTKYILRTANRLYGEKTFQFLSSFIESSQKLYHAGLEQTDFVHASGESTNQINAWVEEKTEGKIQNLLPKGILDSQTRLVLVNAIYFKGNWEKEFNKGKTVEMPFYISENETKPVQMMMMKDRFNMTYIGDFQTKILELPYVGNELSMIILLPDAIQDGSTGLERLERELTYETLIDWINPEMMDCTQVKVSLPKFKLEERYDLKPLLSSMGMPDAFDLGKADFSGISAGNELVLSQVVHKSFVEVNEEGTEAAAATAAVMNLRCAVITPDFNANHPFLFFIRHNKTSSILFCGRFCSP</sequence>
<comment type="subunit">
    <text evidence="7">Forms a complex with the monomeric form of beta-tryptase.</text>
</comment>
<reference evidence="13 14" key="1">
    <citation type="submission" date="2014-04" db="EMBL/GenBank/DDBJ databases">
        <title>Genome evolution of avian class.</title>
        <authorList>
            <person name="Zhang G."/>
            <person name="Li C."/>
        </authorList>
    </citation>
    <scope>NUCLEOTIDE SEQUENCE [LARGE SCALE GENOMIC DNA]</scope>
    <source>
        <strain evidence="13">BGI_N307</strain>
    </source>
</reference>
<comment type="function">
    <text evidence="9">Regulates the activity of the neutrophil proteases.</text>
</comment>
<dbReference type="InterPro" id="IPR000215">
    <property type="entry name" value="Serpin_fam"/>
</dbReference>